<dbReference type="InterPro" id="IPR000587">
    <property type="entry name" value="Creatinase_N"/>
</dbReference>
<sequence length="355" mass="39301">MNIKERVINVLNELNLDAVLVSDGYNMRYISGFTGATGYLYVSRNRFVILTDFRYTIQANSESNGFEVIEIGKGGYTAAINDLLDTDKIERLGFEDDNLLYASYSSLNEKLHKKEMVPVKDALTKLRIVKTAEELENIKMAEHIGDIAFTKILEVIKPGMTELEVAAYLEFFMKTNGAQGLSFDSIVASGVNSSMCHATPSAKKIELGDFLTMDFGCIYNGYCSDMTRTIVVGKASEEQKNVYNTVLKAQLEALDAIHAGVVGKDIDKIARDIIDSTKYKGCFGHGLGHSVGLYIHEDPRFSASEESVILANVTETVEPGIYIENFGGVRIEDLVVVTEDGHINFTHSEKQLIEL</sequence>
<dbReference type="PROSITE" id="PS00491">
    <property type="entry name" value="PROLINE_PEPTIDASE"/>
    <property type="match status" value="1"/>
</dbReference>
<protein>
    <submittedName>
        <fullName evidence="6">Xaa-Pro aminopeptidase</fullName>
    </submittedName>
</protein>
<dbReference type="RefSeq" id="WP_073281639.1">
    <property type="nucleotide sequence ID" value="NZ_FRCP01000005.1"/>
</dbReference>
<evidence type="ECO:0000256" key="1">
    <source>
        <dbReference type="ARBA" id="ARBA00022723"/>
    </source>
</evidence>
<dbReference type="AlphaFoldDB" id="A0A1M7ENU7"/>
<keyword evidence="7" id="KW-1185">Reference proteome</keyword>
<name>A0A1M7ENU7_9FIRM</name>
<dbReference type="PANTHER" id="PTHR46112">
    <property type="entry name" value="AMINOPEPTIDASE"/>
    <property type="match status" value="1"/>
</dbReference>
<feature type="domain" description="Creatinase N-terminal" evidence="5">
    <location>
        <begin position="5"/>
        <end position="129"/>
    </location>
</feature>
<comment type="similarity">
    <text evidence="3">Belongs to the peptidase M24B family.</text>
</comment>
<organism evidence="6 7">
    <name type="scientific">Anaerosporobacter mobilis DSM 15930</name>
    <dbReference type="NCBI Taxonomy" id="1120996"/>
    <lineage>
        <taxon>Bacteria</taxon>
        <taxon>Bacillati</taxon>
        <taxon>Bacillota</taxon>
        <taxon>Clostridia</taxon>
        <taxon>Lachnospirales</taxon>
        <taxon>Lachnospiraceae</taxon>
        <taxon>Anaerosporobacter</taxon>
    </lineage>
</organism>
<dbReference type="OrthoDB" id="9806388at2"/>
<dbReference type="InterPro" id="IPR050659">
    <property type="entry name" value="Peptidase_M24B"/>
</dbReference>
<evidence type="ECO:0000313" key="7">
    <source>
        <dbReference type="Proteomes" id="UP000184038"/>
    </source>
</evidence>
<dbReference type="Gene3D" id="3.90.230.10">
    <property type="entry name" value="Creatinase/methionine aminopeptidase superfamily"/>
    <property type="match status" value="1"/>
</dbReference>
<dbReference type="STRING" id="1120996.SAMN02746066_00091"/>
<dbReference type="PANTHER" id="PTHR46112:SF3">
    <property type="entry name" value="AMINOPEPTIDASE YPDF"/>
    <property type="match status" value="1"/>
</dbReference>
<dbReference type="InterPro" id="IPR036005">
    <property type="entry name" value="Creatinase/aminopeptidase-like"/>
</dbReference>
<dbReference type="InterPro" id="IPR000994">
    <property type="entry name" value="Pept_M24"/>
</dbReference>
<keyword evidence="1 3" id="KW-0479">Metal-binding</keyword>
<feature type="domain" description="Peptidase M24" evidence="4">
    <location>
        <begin position="136"/>
        <end position="339"/>
    </location>
</feature>
<dbReference type="SUPFAM" id="SSF55920">
    <property type="entry name" value="Creatinase/aminopeptidase"/>
    <property type="match status" value="1"/>
</dbReference>
<proteinExistence type="inferred from homology"/>
<dbReference type="Gene3D" id="3.40.350.10">
    <property type="entry name" value="Creatinase/prolidase N-terminal domain"/>
    <property type="match status" value="1"/>
</dbReference>
<dbReference type="Pfam" id="PF01321">
    <property type="entry name" value="Creatinase_N"/>
    <property type="match status" value="1"/>
</dbReference>
<gene>
    <name evidence="6" type="ORF">SAMN02746066_00091</name>
</gene>
<accession>A0A1M7ENU7</accession>
<dbReference type="Proteomes" id="UP000184038">
    <property type="component" value="Unassembled WGS sequence"/>
</dbReference>
<dbReference type="EMBL" id="FRCP01000005">
    <property type="protein sequence ID" value="SHL93303.1"/>
    <property type="molecule type" value="Genomic_DNA"/>
</dbReference>
<dbReference type="GO" id="GO:0004177">
    <property type="term" value="F:aminopeptidase activity"/>
    <property type="evidence" value="ECO:0007669"/>
    <property type="project" value="UniProtKB-KW"/>
</dbReference>
<dbReference type="InterPro" id="IPR029149">
    <property type="entry name" value="Creatin/AminoP/Spt16_N"/>
</dbReference>
<dbReference type="Pfam" id="PF00557">
    <property type="entry name" value="Peptidase_M24"/>
    <property type="match status" value="1"/>
</dbReference>
<evidence type="ECO:0000313" key="6">
    <source>
        <dbReference type="EMBL" id="SHL93303.1"/>
    </source>
</evidence>
<evidence type="ECO:0000256" key="3">
    <source>
        <dbReference type="RuleBase" id="RU000590"/>
    </source>
</evidence>
<keyword evidence="6" id="KW-0645">Protease</keyword>
<dbReference type="GO" id="GO:0046872">
    <property type="term" value="F:metal ion binding"/>
    <property type="evidence" value="ECO:0007669"/>
    <property type="project" value="UniProtKB-KW"/>
</dbReference>
<keyword evidence="2" id="KW-0378">Hydrolase</keyword>
<keyword evidence="6" id="KW-0031">Aminopeptidase</keyword>
<dbReference type="CDD" id="cd01092">
    <property type="entry name" value="APP-like"/>
    <property type="match status" value="1"/>
</dbReference>
<reference evidence="6 7" key="1">
    <citation type="submission" date="2016-11" db="EMBL/GenBank/DDBJ databases">
        <authorList>
            <person name="Jaros S."/>
            <person name="Januszkiewicz K."/>
            <person name="Wedrychowicz H."/>
        </authorList>
    </citation>
    <scope>NUCLEOTIDE SEQUENCE [LARGE SCALE GENOMIC DNA]</scope>
    <source>
        <strain evidence="6 7">DSM 15930</strain>
    </source>
</reference>
<evidence type="ECO:0000259" key="5">
    <source>
        <dbReference type="Pfam" id="PF01321"/>
    </source>
</evidence>
<evidence type="ECO:0000259" key="4">
    <source>
        <dbReference type="Pfam" id="PF00557"/>
    </source>
</evidence>
<dbReference type="SUPFAM" id="SSF53092">
    <property type="entry name" value="Creatinase/prolidase N-terminal domain"/>
    <property type="match status" value="1"/>
</dbReference>
<dbReference type="InterPro" id="IPR001131">
    <property type="entry name" value="Peptidase_M24B_aminopep-P_CS"/>
</dbReference>
<evidence type="ECO:0000256" key="2">
    <source>
        <dbReference type="ARBA" id="ARBA00022801"/>
    </source>
</evidence>